<reference evidence="1" key="2">
    <citation type="submission" date="2021-10" db="EMBL/GenBank/DDBJ databases">
        <title>Phylogenomics reveals ancestral predisposition of the termite-cultivated fungus Termitomyces towards a domesticated lifestyle.</title>
        <authorList>
            <person name="Auxier B."/>
            <person name="Grum-Grzhimaylo A."/>
            <person name="Cardenas M.E."/>
            <person name="Lodge J.D."/>
            <person name="Laessoe T."/>
            <person name="Pedersen O."/>
            <person name="Smith M.E."/>
            <person name="Kuyper T.W."/>
            <person name="Franco-Molano E.A."/>
            <person name="Baroni T.J."/>
            <person name="Aanen D.K."/>
        </authorList>
    </citation>
    <scope>NUCLEOTIDE SEQUENCE</scope>
    <source>
        <strain evidence="1">D49</strain>
    </source>
</reference>
<comment type="caution">
    <text evidence="1">The sequence shown here is derived from an EMBL/GenBank/DDBJ whole genome shotgun (WGS) entry which is preliminary data.</text>
</comment>
<protein>
    <submittedName>
        <fullName evidence="1">Uncharacterized protein</fullName>
    </submittedName>
</protein>
<sequence length="78" mass="9050">MYLAEYVDLLNTLQRVMHSVLSTKIMLHVRATARSRYLRDLSRREQSTADPGTFSTILQFTDYDYTMTEGEISSRNPS</sequence>
<reference evidence="1" key="1">
    <citation type="submission" date="2021-02" db="EMBL/GenBank/DDBJ databases">
        <authorList>
            <person name="Nieuwenhuis M."/>
            <person name="Van De Peppel L.J.J."/>
        </authorList>
    </citation>
    <scope>NUCLEOTIDE SEQUENCE</scope>
    <source>
        <strain evidence="1">D49</strain>
    </source>
</reference>
<name>A0A9P7FRE9_9AGAR</name>
<evidence type="ECO:0000313" key="1">
    <source>
        <dbReference type="EMBL" id="KAG5637157.1"/>
    </source>
</evidence>
<keyword evidence="2" id="KW-1185">Reference proteome</keyword>
<evidence type="ECO:0000313" key="2">
    <source>
        <dbReference type="Proteomes" id="UP000717328"/>
    </source>
</evidence>
<dbReference type="AlphaFoldDB" id="A0A9P7FRE9"/>
<gene>
    <name evidence="1" type="ORF">H0H81_005601</name>
</gene>
<dbReference type="EMBL" id="JABCKI010005856">
    <property type="protein sequence ID" value="KAG5637157.1"/>
    <property type="molecule type" value="Genomic_DNA"/>
</dbReference>
<proteinExistence type="predicted"/>
<dbReference type="Proteomes" id="UP000717328">
    <property type="component" value="Unassembled WGS sequence"/>
</dbReference>
<organism evidence="1 2">
    <name type="scientific">Sphagnurus paluster</name>
    <dbReference type="NCBI Taxonomy" id="117069"/>
    <lineage>
        <taxon>Eukaryota</taxon>
        <taxon>Fungi</taxon>
        <taxon>Dikarya</taxon>
        <taxon>Basidiomycota</taxon>
        <taxon>Agaricomycotina</taxon>
        <taxon>Agaricomycetes</taxon>
        <taxon>Agaricomycetidae</taxon>
        <taxon>Agaricales</taxon>
        <taxon>Tricholomatineae</taxon>
        <taxon>Lyophyllaceae</taxon>
        <taxon>Sphagnurus</taxon>
    </lineage>
</organism>
<dbReference type="OrthoDB" id="2958007at2759"/>
<accession>A0A9P7FRE9</accession>